<name>A0A0C2SMF2_AMAMK</name>
<organism evidence="2 3">
    <name type="scientific">Amanita muscaria (strain Koide BX008)</name>
    <dbReference type="NCBI Taxonomy" id="946122"/>
    <lineage>
        <taxon>Eukaryota</taxon>
        <taxon>Fungi</taxon>
        <taxon>Dikarya</taxon>
        <taxon>Basidiomycota</taxon>
        <taxon>Agaricomycotina</taxon>
        <taxon>Agaricomycetes</taxon>
        <taxon>Agaricomycetidae</taxon>
        <taxon>Agaricales</taxon>
        <taxon>Pluteineae</taxon>
        <taxon>Amanitaceae</taxon>
        <taxon>Amanita</taxon>
    </lineage>
</organism>
<dbReference type="SUPFAM" id="SSF56672">
    <property type="entry name" value="DNA/RNA polymerases"/>
    <property type="match status" value="1"/>
</dbReference>
<reference evidence="2 3" key="1">
    <citation type="submission" date="2014-04" db="EMBL/GenBank/DDBJ databases">
        <title>Evolutionary Origins and Diversification of the Mycorrhizal Mutualists.</title>
        <authorList>
            <consortium name="DOE Joint Genome Institute"/>
            <consortium name="Mycorrhizal Genomics Consortium"/>
            <person name="Kohler A."/>
            <person name="Kuo A."/>
            <person name="Nagy L.G."/>
            <person name="Floudas D."/>
            <person name="Copeland A."/>
            <person name="Barry K.W."/>
            <person name="Cichocki N."/>
            <person name="Veneault-Fourrey C."/>
            <person name="LaButti K."/>
            <person name="Lindquist E.A."/>
            <person name="Lipzen A."/>
            <person name="Lundell T."/>
            <person name="Morin E."/>
            <person name="Murat C."/>
            <person name="Riley R."/>
            <person name="Ohm R."/>
            <person name="Sun H."/>
            <person name="Tunlid A."/>
            <person name="Henrissat B."/>
            <person name="Grigoriev I.V."/>
            <person name="Hibbett D.S."/>
            <person name="Martin F."/>
        </authorList>
    </citation>
    <scope>NUCLEOTIDE SEQUENCE [LARGE SCALE GENOMIC DNA]</scope>
    <source>
        <strain evidence="2 3">Koide BX008</strain>
    </source>
</reference>
<protein>
    <recommendedName>
        <fullName evidence="4">Reverse transcriptase domain-containing protein</fullName>
    </recommendedName>
</protein>
<evidence type="ECO:0000313" key="3">
    <source>
        <dbReference type="Proteomes" id="UP000054549"/>
    </source>
</evidence>
<evidence type="ECO:0008006" key="4">
    <source>
        <dbReference type="Google" id="ProtNLM"/>
    </source>
</evidence>
<dbReference type="PANTHER" id="PTHR33050:SF7">
    <property type="entry name" value="RIBONUCLEASE H"/>
    <property type="match status" value="1"/>
</dbReference>
<dbReference type="InParanoid" id="A0A0C2SMF2"/>
<sequence length="720" mass="80853">MIFRYQLKHPQTATFPNKSSLSATNGVAQIMVSVVLAIGLGLATSLFALSSQKNFLGGYAVYAVLFLFSCISLFFAVRLPPQVWDENEAHVAERLATVWGNAPLHPTGLQPNLRRFRGLLWTLDETGDSPTALSTLSDNPLPRPPPQEYRNEILSTIENHPHLFRIITPINITSFQRLLQSHPNRLFVDSVLIGLREGFWPFANTHSDIYPLTYDASIRPPKNAAKRQFLIDQCNAEMACGRFSDSFGTDLLPGMYSMPIHSVPKPGTSKLRLVVDHSASDYSLNSMISRGNIAGARFDSIKDLVASLIQFRREHGPVKLVLFKSDVSAAYRRLPMHPLWQVKQIITVEGLRHVDRCNSFGNRASQRLWVSFMALVTWIAIFVKNLDHLKLYTDDCYSFERATDFENYKPYDISLPAKQVRLLELWDEIGVPHEVRKQVWGETLVIIGFLVDPNAMTVTIPTAKLEELLLDIRSFCFPPNKSRQQTLRSFMQMAGSMEWTLNVFPLLAPGLCALREKINSKEKPDALIWIDTTIRFELSWFANHARRLSGIHIMESIAWQPSEADCVVFCEASLSGLGCYFPAALRGFQVAPPSSAPKDNIYLQALCVCWAIHIAHRLSLGGRLLFFTNNENTVAMFNRLYTPSAVYNPILLSAVDILVLESFAIQVMSVSGSENSIAGSLARWRNAYLHSHHPEVTITATEPLPTLPSPPRDSLGWLSC</sequence>
<dbReference type="PANTHER" id="PTHR33050">
    <property type="entry name" value="REVERSE TRANSCRIPTASE DOMAIN-CONTAINING PROTEIN"/>
    <property type="match status" value="1"/>
</dbReference>
<evidence type="ECO:0000256" key="1">
    <source>
        <dbReference type="SAM" id="Phobius"/>
    </source>
</evidence>
<dbReference type="InterPro" id="IPR043502">
    <property type="entry name" value="DNA/RNA_pol_sf"/>
</dbReference>
<dbReference type="HOGENOM" id="CLU_006058_0_2_1"/>
<dbReference type="Proteomes" id="UP000054549">
    <property type="component" value="Unassembled WGS sequence"/>
</dbReference>
<dbReference type="AlphaFoldDB" id="A0A0C2SMF2"/>
<proteinExistence type="predicted"/>
<feature type="transmembrane region" description="Helical" evidence="1">
    <location>
        <begin position="56"/>
        <end position="77"/>
    </location>
</feature>
<dbReference type="OrthoDB" id="198652at2759"/>
<accession>A0A0C2SMF2</accession>
<keyword evidence="3" id="KW-1185">Reference proteome</keyword>
<keyword evidence="1" id="KW-1133">Transmembrane helix</keyword>
<dbReference type="EMBL" id="KN818249">
    <property type="protein sequence ID" value="KIL64420.1"/>
    <property type="molecule type" value="Genomic_DNA"/>
</dbReference>
<gene>
    <name evidence="2" type="ORF">M378DRAFT_126559</name>
</gene>
<evidence type="ECO:0000313" key="2">
    <source>
        <dbReference type="EMBL" id="KIL64420.1"/>
    </source>
</evidence>
<keyword evidence="1" id="KW-0472">Membrane</keyword>
<dbReference type="InterPro" id="IPR052055">
    <property type="entry name" value="Hepadnavirus_pol/RT"/>
</dbReference>
<feature type="transmembrane region" description="Helical" evidence="1">
    <location>
        <begin position="27"/>
        <end position="49"/>
    </location>
</feature>
<keyword evidence="1" id="KW-0812">Transmembrane</keyword>
<dbReference type="STRING" id="946122.A0A0C2SMF2"/>